<dbReference type="EMBL" id="BTRK01000005">
    <property type="protein sequence ID" value="GMR51628.1"/>
    <property type="molecule type" value="Genomic_DNA"/>
</dbReference>
<keyword evidence="1" id="KW-0175">Coiled coil</keyword>
<dbReference type="AlphaFoldDB" id="A0AAN5I495"/>
<dbReference type="Proteomes" id="UP001328107">
    <property type="component" value="Unassembled WGS sequence"/>
</dbReference>
<organism evidence="3 4">
    <name type="scientific">Pristionchus mayeri</name>
    <dbReference type="NCBI Taxonomy" id="1317129"/>
    <lineage>
        <taxon>Eukaryota</taxon>
        <taxon>Metazoa</taxon>
        <taxon>Ecdysozoa</taxon>
        <taxon>Nematoda</taxon>
        <taxon>Chromadorea</taxon>
        <taxon>Rhabditida</taxon>
        <taxon>Rhabditina</taxon>
        <taxon>Diplogasteromorpha</taxon>
        <taxon>Diplogasteroidea</taxon>
        <taxon>Neodiplogasteridae</taxon>
        <taxon>Pristionchus</taxon>
    </lineage>
</organism>
<protein>
    <submittedName>
        <fullName evidence="3">Uncharacterized protein</fullName>
    </submittedName>
</protein>
<evidence type="ECO:0000313" key="4">
    <source>
        <dbReference type="Proteomes" id="UP001328107"/>
    </source>
</evidence>
<evidence type="ECO:0000256" key="2">
    <source>
        <dbReference type="SAM" id="MobiDB-lite"/>
    </source>
</evidence>
<evidence type="ECO:0000256" key="1">
    <source>
        <dbReference type="SAM" id="Coils"/>
    </source>
</evidence>
<dbReference type="InterPro" id="IPR018159">
    <property type="entry name" value="Spectrin/alpha-actinin"/>
</dbReference>
<feature type="non-terminal residue" evidence="3">
    <location>
        <position position="1"/>
    </location>
</feature>
<comment type="caution">
    <text evidence="3">The sequence shown here is derived from an EMBL/GenBank/DDBJ whole genome shotgun (WGS) entry which is preliminary data.</text>
</comment>
<feature type="compositionally biased region" description="Low complexity" evidence="2">
    <location>
        <begin position="475"/>
        <end position="484"/>
    </location>
</feature>
<dbReference type="Gene3D" id="1.20.58.60">
    <property type="match status" value="1"/>
</dbReference>
<dbReference type="SUPFAM" id="SSF46966">
    <property type="entry name" value="Spectrin repeat"/>
    <property type="match status" value="2"/>
</dbReference>
<proteinExistence type="predicted"/>
<reference evidence="4" key="1">
    <citation type="submission" date="2022-10" db="EMBL/GenBank/DDBJ databases">
        <title>Genome assembly of Pristionchus species.</title>
        <authorList>
            <person name="Yoshida K."/>
            <person name="Sommer R.J."/>
        </authorList>
    </citation>
    <scope>NUCLEOTIDE SEQUENCE [LARGE SCALE GENOMIC DNA]</scope>
    <source>
        <strain evidence="4">RS5460</strain>
    </source>
</reference>
<gene>
    <name evidence="3" type="ORF">PMAYCL1PPCAC_21823</name>
</gene>
<feature type="coiled-coil region" evidence="1">
    <location>
        <begin position="357"/>
        <end position="387"/>
    </location>
</feature>
<feature type="region of interest" description="Disordered" evidence="2">
    <location>
        <begin position="462"/>
        <end position="486"/>
    </location>
</feature>
<feature type="compositionally biased region" description="Basic and acidic residues" evidence="2">
    <location>
        <begin position="462"/>
        <end position="473"/>
    </location>
</feature>
<evidence type="ECO:0000313" key="3">
    <source>
        <dbReference type="EMBL" id="GMR51628.1"/>
    </source>
</evidence>
<name>A0AAN5I495_9BILA</name>
<sequence length="683" mass="76931">IIQIEAHAILQHRIDEYQSTIDQLGSFVAVVDEDEEGDASLAALEQRLASIGSRWASLCEWSERRASGLDGLAELCQRTELAYATLEEWLKSREQDLLGLRSVHHLETEEEVQNQIAALRTTRDHLEREHNQLVAVSKLANESVVRLETENGEGANKVRRRLDAINQRWENLVTRVEEHSRMLVQAGRADRAAVYGEDAGRRRRSESGNDDAEGRAIAKVVDRFVQHVSEMETELGPLREWTNTFTVSKKPDQVRRMISVCQEKLVEIKEKEAGVARLQLELEHLHMAPRMSARDLKTANDAFHRFNKSWAKVVTKISEALNVLSGQAEVGEEAEVAHGIEEWMEATQKILGELAKIASHEDRATRLEKLRGQLKTQKENLALIQRDAARKAILGKGLDILSRKMEALADDPAEEKLIKEVDGEWSSVGDEKLLEEEVMRSEKLVEMARKAEMAPDVVERAETRRAEMEERKRVTSTAQTAVAAAEKKMEGLSSSLAASNESGASVAEGWKKLKGLRKEMDESDNLRKEAERAAEKMLTVDDGVPKEVVDRTRARVKALQEGWKDLNERLDESLILAEKEAKKTATKKIGERQRTVDELEKELENSEKATDAEEYSEYLDNLENLVDKVKQTKADSLGDLVQGMDESLVRDSFSKLNENIDRATTKAEKKIEELAGKAADAEK</sequence>
<dbReference type="Pfam" id="PF00435">
    <property type="entry name" value="Spectrin"/>
    <property type="match status" value="1"/>
</dbReference>
<feature type="non-terminal residue" evidence="3">
    <location>
        <position position="683"/>
    </location>
</feature>
<dbReference type="SMART" id="SM00150">
    <property type="entry name" value="SPEC"/>
    <property type="match status" value="2"/>
</dbReference>
<feature type="coiled-coil region" evidence="1">
    <location>
        <begin position="582"/>
        <end position="673"/>
    </location>
</feature>
<accession>A0AAN5I495</accession>
<dbReference type="InterPro" id="IPR002017">
    <property type="entry name" value="Spectrin_repeat"/>
</dbReference>
<keyword evidence="4" id="KW-1185">Reference proteome</keyword>